<comment type="caution">
    <text evidence="1">The sequence shown here is derived from an EMBL/GenBank/DDBJ whole genome shotgun (WGS) entry which is preliminary data.</text>
</comment>
<organism evidence="1 2">
    <name type="scientific">Clostridium ragsdalei P11</name>
    <dbReference type="NCBI Taxonomy" id="1353534"/>
    <lineage>
        <taxon>Bacteria</taxon>
        <taxon>Bacillati</taxon>
        <taxon>Bacillota</taxon>
        <taxon>Clostridia</taxon>
        <taxon>Eubacteriales</taxon>
        <taxon>Clostridiaceae</taxon>
        <taxon>Clostridium</taxon>
    </lineage>
</organism>
<dbReference type="InterPro" id="IPR014948">
    <property type="entry name" value="BrxA"/>
</dbReference>
<accession>A0A1A6AWH8</accession>
<sequence>MTKQLEYKSTIKSMPYLYIETKKAASLILKGFNDSEIKNMSIKENIFQMKSEARKKEIASITLKRLKSLDEFLLDKLVNGDLETSKQIAIYMIMKTDRLFFEFMSEVYRDKNILREKYITDSDFNVYFQRKCEQSDTVASWKEYTFYKLKQVVTRILFEAGFIKNQKGDKEITIPIVDCDLAQHLKEIGDGIYLEVMLVHKS</sequence>
<dbReference type="Pfam" id="PF08849">
    <property type="entry name" value="BrxA"/>
    <property type="match status" value="1"/>
</dbReference>
<dbReference type="Gene3D" id="1.10.3540.10">
    <property type="entry name" value="uncharacterized protein from magnetospirillum magneticum domain"/>
    <property type="match status" value="1"/>
</dbReference>
<proteinExistence type="predicted"/>
<protein>
    <recommendedName>
        <fullName evidence="3">Inner membrane protein DUF1819</fullName>
    </recommendedName>
</protein>
<gene>
    <name evidence="1" type="ORF">CLRAG_15610</name>
</gene>
<evidence type="ECO:0008006" key="3">
    <source>
        <dbReference type="Google" id="ProtNLM"/>
    </source>
</evidence>
<dbReference type="AlphaFoldDB" id="A0A1A6AWH8"/>
<name>A0A1A6AWH8_9CLOT</name>
<dbReference type="InterPro" id="IPR023137">
    <property type="entry name" value="BrxA_sf"/>
</dbReference>
<dbReference type="Proteomes" id="UP000093954">
    <property type="component" value="Unassembled WGS sequence"/>
</dbReference>
<evidence type="ECO:0000313" key="1">
    <source>
        <dbReference type="EMBL" id="OBR94393.1"/>
    </source>
</evidence>
<evidence type="ECO:0000313" key="2">
    <source>
        <dbReference type="Proteomes" id="UP000093954"/>
    </source>
</evidence>
<dbReference type="RefSeq" id="WP_065077878.1">
    <property type="nucleotide sequence ID" value="NZ_LROS01000013.1"/>
</dbReference>
<dbReference type="PATRIC" id="fig|1353534.3.peg.1584"/>
<keyword evidence="2" id="KW-1185">Reference proteome</keyword>
<dbReference type="EMBL" id="LROS01000013">
    <property type="protein sequence ID" value="OBR94393.1"/>
    <property type="molecule type" value="Genomic_DNA"/>
</dbReference>
<reference evidence="1 2" key="1">
    <citation type="journal article" date="2012" name="Front. Microbiol.">
        <title>Draft Genome Sequence of the Virulent Strain 01-B526 of the Fish Pathogen Aeromonas salmonicida.</title>
        <authorList>
            <person name="Charette S.J."/>
            <person name="Brochu F."/>
            <person name="Boyle B."/>
            <person name="Filion G."/>
            <person name="Tanaka K.H."/>
            <person name="Derome N."/>
        </authorList>
    </citation>
    <scope>NUCLEOTIDE SEQUENCE [LARGE SCALE GENOMIC DNA]</scope>
    <source>
        <strain evidence="1 2">P11</strain>
    </source>
</reference>